<sequence>MKTTVIACFFATFALLSLTAPAAPVAWNSPGTITADSDVSTAGVPVFAYDWKGVAQSVNGVAFTAPGSGATLGWSSGTTNGSFVTDGGTAMPAYGLSAAYKNILNGGRYANTGGACTVTLNNLVDGRDYQVQIWVIDSRIYGPGRTETITSGGGNTVTLSYSNAAANTAGGMGQYATGTFTADAATQTVTLTGNSGGSTQINALQLRDVTAVLPSAPVITQQPESRAVALGDTTSLSVMATGTEPLTYQWSLDGDPIGSATAATLDLPNVTSTHAGDYTVTVTNAVNSVTSDPARVKAVDPLDPATALEVYNPVWSTPSQNDRGAMPLGNGEVGLTLWVEADGDLQFYISRTDSRTELDRLVKLGKVRLNLSPNPFASGQVFRQELRLHDGHAVITAGPPGNRVTLHVFVDSDSPTIHVAGASTAPLTVRASYETWRTQDYTGNAGDSPLGGSSFSNLYESADVVDVAAGSRLAFYHRNAWSCVARTAQIQFMSPYLADIPETLANRTFGGWMTLTGATTSGGNSLLTEAPVTGFDLKIATHTAQTPTAADWLAEVEEIHGQGPDAAAAMQRTSQWWHDYWNRSWIFVQGDGPPESIAMGRNSLPLRLGADSTGGSLFSGAMARASFYNRVLSAAEIASLATGAPDTDVTVTGGLKASWLLGSTSGGVCPGRLGTGISLTTSGTINTSTAGGVGHARFDGGHFLAADDSRLEPAEGATLETWVRLDTGEPNSGRLFDKNTANQQDGYLFDLYPGRALRFYNGFDHVGTAANLLATGTWIHVVTTYDNRTKARAVFLNGSQAAQVAGSTGDTANPTPSPVTRAYVLTKWMTACGARGNFPIMFNGSLWTVNPNTSPITLGNNPDYRNWGHTYFYQNTRLHYSSMPARGEVDFMQPFFEYYDRFQALNRGRAVAWHGAGTEGQFNNEMTTSFGLSLGGIYGYNRSGKPNWYTDNQYGGAVTISPGLELIALMLEAYDHSGDTIFLQNKIVPYAADLFRFIETRYPARADGKVVMSPIHSVETFHNTTNAMPVVAGMNAVLDRLLGLPSDVLTPSQAASFAASKALTPTLPIQQIQSTTVFAPAHAFSTSRMNVEEPEHYATFPFRLCNIGRPNRQVGIDTFERITLANNYFKPFTIGGPTYVNSFSGWQQTPMVAALLGLTGDAKLALTTNCRLYSSGYRLPSMWGQIYDSVPDGDHGGNLLDTTQLMAFQTLGDKMFLLPAWPADWDASFKFHAPRNTMVSGRYRNGTLDQLEVTPASRAKDLVLMADVPVALSGSVTVSGYEAWRLVRFPGRDLESPSLWNSAANPDHDELPNSVEYALGTDPLVFTPLPGLVPAGDDFTLTFTKGVEAAADPKVAYGIEVSDDLEEWTPVAPDLNTTTTIGHTLPGGGTRRFARLRVTLTPYAN</sequence>
<keyword evidence="4" id="KW-1185">Reference proteome</keyword>
<keyword evidence="1" id="KW-0732">Signal</keyword>
<accession>A0ABT3GQC7</accession>
<evidence type="ECO:0000313" key="3">
    <source>
        <dbReference type="EMBL" id="MCW1925687.1"/>
    </source>
</evidence>
<dbReference type="InterPro" id="IPR043757">
    <property type="entry name" value="DUF5703_N"/>
</dbReference>
<dbReference type="InterPro" id="IPR008928">
    <property type="entry name" value="6-hairpin_glycosidase_sf"/>
</dbReference>
<dbReference type="SUPFAM" id="SSF49899">
    <property type="entry name" value="Concanavalin A-like lectins/glucanases"/>
    <property type="match status" value="1"/>
</dbReference>
<dbReference type="SUPFAM" id="SSF48208">
    <property type="entry name" value="Six-hairpin glycosidases"/>
    <property type="match status" value="1"/>
</dbReference>
<evidence type="ECO:0000259" key="2">
    <source>
        <dbReference type="PROSITE" id="PS50835"/>
    </source>
</evidence>
<dbReference type="InterPro" id="IPR013783">
    <property type="entry name" value="Ig-like_fold"/>
</dbReference>
<organism evidence="3 4">
    <name type="scientific">Luteolibacter arcticus</name>
    <dbReference type="NCBI Taxonomy" id="1581411"/>
    <lineage>
        <taxon>Bacteria</taxon>
        <taxon>Pseudomonadati</taxon>
        <taxon>Verrucomicrobiota</taxon>
        <taxon>Verrucomicrobiia</taxon>
        <taxon>Verrucomicrobiales</taxon>
        <taxon>Verrucomicrobiaceae</taxon>
        <taxon>Luteolibacter</taxon>
    </lineage>
</organism>
<dbReference type="InterPro" id="IPR003599">
    <property type="entry name" value="Ig_sub"/>
</dbReference>
<protein>
    <submittedName>
        <fullName evidence="3">DUF5703 domain-containing protein</fullName>
    </submittedName>
</protein>
<dbReference type="InterPro" id="IPR013320">
    <property type="entry name" value="ConA-like_dom_sf"/>
</dbReference>
<dbReference type="SMART" id="SM00409">
    <property type="entry name" value="IG"/>
    <property type="match status" value="1"/>
</dbReference>
<feature type="domain" description="Ig-like" evidence="2">
    <location>
        <begin position="217"/>
        <end position="297"/>
    </location>
</feature>
<dbReference type="Pfam" id="PF13385">
    <property type="entry name" value="Laminin_G_3"/>
    <property type="match status" value="1"/>
</dbReference>
<feature type="signal peptide" evidence="1">
    <location>
        <begin position="1"/>
        <end position="22"/>
    </location>
</feature>
<name>A0ABT3GQC7_9BACT</name>
<dbReference type="PROSITE" id="PS50835">
    <property type="entry name" value="IG_LIKE"/>
    <property type="match status" value="1"/>
</dbReference>
<evidence type="ECO:0000313" key="4">
    <source>
        <dbReference type="Proteomes" id="UP001320876"/>
    </source>
</evidence>
<dbReference type="InterPro" id="IPR036179">
    <property type="entry name" value="Ig-like_dom_sf"/>
</dbReference>
<dbReference type="Pfam" id="PF18961">
    <property type="entry name" value="DUF5703_N"/>
    <property type="match status" value="1"/>
</dbReference>
<evidence type="ECO:0000256" key="1">
    <source>
        <dbReference type="SAM" id="SignalP"/>
    </source>
</evidence>
<dbReference type="Gene3D" id="2.60.40.10">
    <property type="entry name" value="Immunoglobulins"/>
    <property type="match status" value="1"/>
</dbReference>
<dbReference type="Pfam" id="PF13927">
    <property type="entry name" value="Ig_3"/>
    <property type="match status" value="1"/>
</dbReference>
<dbReference type="InterPro" id="IPR007110">
    <property type="entry name" value="Ig-like_dom"/>
</dbReference>
<comment type="caution">
    <text evidence="3">The sequence shown here is derived from an EMBL/GenBank/DDBJ whole genome shotgun (WGS) entry which is preliminary data.</text>
</comment>
<dbReference type="Proteomes" id="UP001320876">
    <property type="component" value="Unassembled WGS sequence"/>
</dbReference>
<dbReference type="Gene3D" id="2.60.120.200">
    <property type="match status" value="2"/>
</dbReference>
<feature type="chain" id="PRO_5046663811" evidence="1">
    <location>
        <begin position="23"/>
        <end position="1405"/>
    </location>
</feature>
<dbReference type="SUPFAM" id="SSF48726">
    <property type="entry name" value="Immunoglobulin"/>
    <property type="match status" value="1"/>
</dbReference>
<dbReference type="EMBL" id="JAPDDT010000016">
    <property type="protein sequence ID" value="MCW1925687.1"/>
    <property type="molecule type" value="Genomic_DNA"/>
</dbReference>
<reference evidence="3 4" key="1">
    <citation type="submission" date="2022-10" db="EMBL/GenBank/DDBJ databases">
        <title>Luteolibacter arcticus strain CCTCC AB 2014275, whole genome shotgun sequencing project.</title>
        <authorList>
            <person name="Zhao G."/>
            <person name="Shen L."/>
        </authorList>
    </citation>
    <scope>NUCLEOTIDE SEQUENCE [LARGE SCALE GENOMIC DNA]</scope>
    <source>
        <strain evidence="3 4">CCTCC AB 2014275</strain>
    </source>
</reference>
<gene>
    <name evidence="3" type="ORF">OKA05_24225</name>
</gene>
<dbReference type="CDD" id="cd00096">
    <property type="entry name" value="Ig"/>
    <property type="match status" value="1"/>
</dbReference>
<proteinExistence type="predicted"/>
<dbReference type="RefSeq" id="WP_264489794.1">
    <property type="nucleotide sequence ID" value="NZ_JAPDDT010000016.1"/>
</dbReference>